<dbReference type="OrthoDB" id="4045395at2759"/>
<sequence length="220" mass="24459">MPSQAVQRISLRWLPDPAFEDSDTVALNVGGYFVDLRVSKKDQTIQWSRAGERIPLKTKPPTFRWTHIIDSLDLTVPDDAHFEKLPNGDDLEIGTTPAPHLENIPTDYEEVWRDITAKKNPNELSWILQSEDGTAFVARVGNIYLAIRKASGEALAARRQDRKSVDGKDVWNVTFESGDTATLPQAVDASLVIEASGRFSEGQKVKIGPTNYISRAVSID</sequence>
<protein>
    <recommendedName>
        <fullName evidence="3">Protein HRI1</fullName>
    </recommendedName>
</protein>
<dbReference type="Proteomes" id="UP000749293">
    <property type="component" value="Unassembled WGS sequence"/>
</dbReference>
<gene>
    <name evidence="1" type="ORF">GMORB2_4746</name>
</gene>
<organism evidence="1 2">
    <name type="scientific">Geosmithia morbida</name>
    <dbReference type="NCBI Taxonomy" id="1094350"/>
    <lineage>
        <taxon>Eukaryota</taxon>
        <taxon>Fungi</taxon>
        <taxon>Dikarya</taxon>
        <taxon>Ascomycota</taxon>
        <taxon>Pezizomycotina</taxon>
        <taxon>Sordariomycetes</taxon>
        <taxon>Hypocreomycetidae</taxon>
        <taxon>Hypocreales</taxon>
        <taxon>Bionectriaceae</taxon>
        <taxon>Geosmithia</taxon>
    </lineage>
</organism>
<comment type="caution">
    <text evidence="1">The sequence shown here is derived from an EMBL/GenBank/DDBJ whole genome shotgun (WGS) entry which is preliminary data.</text>
</comment>
<dbReference type="InterPro" id="IPR043047">
    <property type="entry name" value="Hri1_N_sf"/>
</dbReference>
<dbReference type="GeneID" id="55970974"/>
<proteinExistence type="predicted"/>
<name>A0A9P4YM31_9HYPO</name>
<dbReference type="AlphaFoldDB" id="A0A9P4YM31"/>
<reference evidence="1" key="1">
    <citation type="submission" date="2020-03" db="EMBL/GenBank/DDBJ databases">
        <title>Site-based positive gene gene selection in Geosmithia morbida across the United States reveals a broad range of putative effectors and factors for local host and environmental adapation.</title>
        <authorList>
            <person name="Onufrak A."/>
            <person name="Murdoch R.W."/>
            <person name="Gazis R."/>
            <person name="Huff M."/>
            <person name="Staton M."/>
            <person name="Klingeman W."/>
            <person name="Hadziabdic D."/>
        </authorList>
    </citation>
    <scope>NUCLEOTIDE SEQUENCE</scope>
    <source>
        <strain evidence="1">1262</strain>
    </source>
</reference>
<evidence type="ECO:0000313" key="1">
    <source>
        <dbReference type="EMBL" id="KAF4119481.1"/>
    </source>
</evidence>
<evidence type="ECO:0000313" key="2">
    <source>
        <dbReference type="Proteomes" id="UP000749293"/>
    </source>
</evidence>
<keyword evidence="2" id="KW-1185">Reference proteome</keyword>
<accession>A0A9P4YM31</accession>
<dbReference type="EMBL" id="JAANYQ010000024">
    <property type="protein sequence ID" value="KAF4119481.1"/>
    <property type="molecule type" value="Genomic_DNA"/>
</dbReference>
<evidence type="ECO:0008006" key="3">
    <source>
        <dbReference type="Google" id="ProtNLM"/>
    </source>
</evidence>
<dbReference type="RefSeq" id="XP_035318133.1">
    <property type="nucleotide sequence ID" value="XM_035466720.1"/>
</dbReference>
<dbReference type="Gene3D" id="2.40.128.320">
    <property type="entry name" value="Protein HRI1, N-terminal domain"/>
    <property type="match status" value="1"/>
</dbReference>
<dbReference type="Pfam" id="PF16815">
    <property type="entry name" value="HRI1"/>
    <property type="match status" value="1"/>
</dbReference>
<dbReference type="InterPro" id="IPR031818">
    <property type="entry name" value="Hri1"/>
</dbReference>